<keyword evidence="2" id="KW-1133">Transmembrane helix</keyword>
<dbReference type="Proteomes" id="UP001328107">
    <property type="component" value="Unassembled WGS sequence"/>
</dbReference>
<feature type="region of interest" description="Disordered" evidence="1">
    <location>
        <begin position="1"/>
        <end position="46"/>
    </location>
</feature>
<name>A0AAN5IAB5_9BILA</name>
<evidence type="ECO:0000313" key="3">
    <source>
        <dbReference type="EMBL" id="GMR55756.1"/>
    </source>
</evidence>
<reference evidence="4" key="1">
    <citation type="submission" date="2022-10" db="EMBL/GenBank/DDBJ databases">
        <title>Genome assembly of Pristionchus species.</title>
        <authorList>
            <person name="Yoshida K."/>
            <person name="Sommer R.J."/>
        </authorList>
    </citation>
    <scope>NUCLEOTIDE SEQUENCE [LARGE SCALE GENOMIC DNA]</scope>
    <source>
        <strain evidence="4">RS5460</strain>
    </source>
</reference>
<evidence type="ECO:0000256" key="1">
    <source>
        <dbReference type="SAM" id="MobiDB-lite"/>
    </source>
</evidence>
<feature type="non-terminal residue" evidence="3">
    <location>
        <position position="1"/>
    </location>
</feature>
<feature type="transmembrane region" description="Helical" evidence="2">
    <location>
        <begin position="57"/>
        <end position="77"/>
    </location>
</feature>
<gene>
    <name evidence="3" type="ORF">PMAYCL1PPCAC_25951</name>
</gene>
<keyword evidence="4" id="KW-1185">Reference proteome</keyword>
<proteinExistence type="predicted"/>
<sequence length="142" mass="15839">ENTALPPTSNVEQTAVPPTSNEKTPLLPPPPQSQPYPTTTIPLKTAQGGNSVEKGLAFLHAFLIFSSLLVFSLIITAKVKDEFVTAYLKPEIPTSYGLANKLHEDAQKDYWDSKERKEYDKKLNQKSWGEMYSGVSDNQLRD</sequence>
<accession>A0AAN5IAB5</accession>
<protein>
    <submittedName>
        <fullName evidence="3">Uncharacterized protein</fullName>
    </submittedName>
</protein>
<comment type="caution">
    <text evidence="3">The sequence shown here is derived from an EMBL/GenBank/DDBJ whole genome shotgun (WGS) entry which is preliminary data.</text>
</comment>
<keyword evidence="2" id="KW-0472">Membrane</keyword>
<feature type="compositionally biased region" description="Polar residues" evidence="1">
    <location>
        <begin position="1"/>
        <end position="23"/>
    </location>
</feature>
<evidence type="ECO:0000313" key="4">
    <source>
        <dbReference type="Proteomes" id="UP001328107"/>
    </source>
</evidence>
<dbReference type="EMBL" id="BTRK01000005">
    <property type="protein sequence ID" value="GMR55756.1"/>
    <property type="molecule type" value="Genomic_DNA"/>
</dbReference>
<dbReference type="AlphaFoldDB" id="A0AAN5IAB5"/>
<organism evidence="3 4">
    <name type="scientific">Pristionchus mayeri</name>
    <dbReference type="NCBI Taxonomy" id="1317129"/>
    <lineage>
        <taxon>Eukaryota</taxon>
        <taxon>Metazoa</taxon>
        <taxon>Ecdysozoa</taxon>
        <taxon>Nematoda</taxon>
        <taxon>Chromadorea</taxon>
        <taxon>Rhabditida</taxon>
        <taxon>Rhabditina</taxon>
        <taxon>Diplogasteromorpha</taxon>
        <taxon>Diplogasteroidea</taxon>
        <taxon>Neodiplogasteridae</taxon>
        <taxon>Pristionchus</taxon>
    </lineage>
</organism>
<evidence type="ECO:0000256" key="2">
    <source>
        <dbReference type="SAM" id="Phobius"/>
    </source>
</evidence>
<feature type="non-terminal residue" evidence="3">
    <location>
        <position position="142"/>
    </location>
</feature>
<keyword evidence="2" id="KW-0812">Transmembrane</keyword>